<dbReference type="Pfam" id="PF17836">
    <property type="entry name" value="PglD_N"/>
    <property type="match status" value="1"/>
</dbReference>
<dbReference type="NCBIfam" id="TIGR03570">
    <property type="entry name" value="NeuD_NnaD"/>
    <property type="match status" value="1"/>
</dbReference>
<evidence type="ECO:0000256" key="1">
    <source>
        <dbReference type="ARBA" id="ARBA00007274"/>
    </source>
</evidence>
<dbReference type="InterPro" id="IPR001451">
    <property type="entry name" value="Hexapep"/>
</dbReference>
<dbReference type="CDD" id="cd03360">
    <property type="entry name" value="LbH_AT_putative"/>
    <property type="match status" value="1"/>
</dbReference>
<feature type="domain" description="PglD N-terminal" evidence="2">
    <location>
        <begin position="6"/>
        <end position="83"/>
    </location>
</feature>
<comment type="similarity">
    <text evidence="1">Belongs to the transferase hexapeptide repeat family.</text>
</comment>
<evidence type="ECO:0000259" key="2">
    <source>
        <dbReference type="Pfam" id="PF17836"/>
    </source>
</evidence>
<dbReference type="Gene3D" id="2.160.10.10">
    <property type="entry name" value="Hexapeptide repeat proteins"/>
    <property type="match status" value="1"/>
</dbReference>
<reference evidence="3 4" key="1">
    <citation type="submission" date="2024-10" db="EMBL/GenBank/DDBJ databases">
        <authorList>
            <person name="Lu C.-H."/>
        </authorList>
    </citation>
    <scope>NUCLEOTIDE SEQUENCE [LARGE SCALE GENOMIC DNA]</scope>
    <source>
        <strain evidence="3 4">22ZTDG03-2</strain>
    </source>
</reference>
<dbReference type="InterPro" id="IPR011004">
    <property type="entry name" value="Trimer_LpxA-like_sf"/>
</dbReference>
<organism evidence="3 4">
    <name type="scientific">Pectobacterium actinidiae</name>
    <dbReference type="NCBI Taxonomy" id="1507808"/>
    <lineage>
        <taxon>Bacteria</taxon>
        <taxon>Pseudomonadati</taxon>
        <taxon>Pseudomonadota</taxon>
        <taxon>Gammaproteobacteria</taxon>
        <taxon>Enterobacterales</taxon>
        <taxon>Pectobacteriaceae</taxon>
        <taxon>Pectobacterium</taxon>
    </lineage>
</organism>
<comment type="caution">
    <text evidence="3">The sequence shown here is derived from an EMBL/GenBank/DDBJ whole genome shotgun (WGS) entry which is preliminary data.</text>
</comment>
<evidence type="ECO:0000313" key="3">
    <source>
        <dbReference type="EMBL" id="MFJ5427987.1"/>
    </source>
</evidence>
<proteinExistence type="inferred from homology"/>
<gene>
    <name evidence="3" type="ORF">ACIPUP_02310</name>
</gene>
<dbReference type="Proteomes" id="UP001617689">
    <property type="component" value="Unassembled WGS sequence"/>
</dbReference>
<dbReference type="PANTHER" id="PTHR43300:SF7">
    <property type="entry name" value="UDP-N-ACETYLBACILLOSAMINE N-ACETYLTRANSFERASE"/>
    <property type="match status" value="1"/>
</dbReference>
<sequence length="219" mass="23365">MKNKMLAIYGSGGLGREFFDIANAINIKSKSWSEIVFINDYENNGENLGAKVFSFDSIMKNKDAYEVIIAIGEPSLREKLFNKAKSNGLNIATLIDPTARVSPSAIIGEGCVLCEYSSIHCNVNIGNNCLIQPYSLLGHDIVVGSHSVFSAHSAPGGSSVFGDRVYVGMHATIKEKITVGDDAIISMGAAVFRDVAACSVVIGNPARVTKGNDEGKVFL</sequence>
<protein>
    <submittedName>
        <fullName evidence="3">Acetyltransferase</fullName>
    </submittedName>
</protein>
<accession>A0ABW8G5V5</accession>
<dbReference type="EMBL" id="JBIXLL010000001">
    <property type="protein sequence ID" value="MFJ5427987.1"/>
    <property type="molecule type" value="Genomic_DNA"/>
</dbReference>
<dbReference type="RefSeq" id="WP_186461521.1">
    <property type="nucleotide sequence ID" value="NZ_JBEHFJ010000018.1"/>
</dbReference>
<dbReference type="InterPro" id="IPR041561">
    <property type="entry name" value="PglD_N"/>
</dbReference>
<dbReference type="SUPFAM" id="SSF51161">
    <property type="entry name" value="Trimeric LpxA-like enzymes"/>
    <property type="match status" value="1"/>
</dbReference>
<dbReference type="PANTHER" id="PTHR43300">
    <property type="entry name" value="ACETYLTRANSFERASE"/>
    <property type="match status" value="1"/>
</dbReference>
<dbReference type="InterPro" id="IPR020019">
    <property type="entry name" value="AcTrfase_PglD-like"/>
</dbReference>
<dbReference type="Gene3D" id="3.40.50.20">
    <property type="match status" value="1"/>
</dbReference>
<name>A0ABW8G5V5_9GAMM</name>
<dbReference type="Pfam" id="PF00132">
    <property type="entry name" value="Hexapep"/>
    <property type="match status" value="1"/>
</dbReference>
<dbReference type="InterPro" id="IPR050179">
    <property type="entry name" value="Trans_hexapeptide_repeat"/>
</dbReference>
<keyword evidence="4" id="KW-1185">Reference proteome</keyword>
<evidence type="ECO:0000313" key="4">
    <source>
        <dbReference type="Proteomes" id="UP001617689"/>
    </source>
</evidence>